<keyword evidence="1" id="KW-1133">Transmembrane helix</keyword>
<name>A0A1F5YZY1_9BACT</name>
<feature type="transmembrane region" description="Helical" evidence="1">
    <location>
        <begin position="358"/>
        <end position="375"/>
    </location>
</feature>
<feature type="transmembrane region" description="Helical" evidence="1">
    <location>
        <begin position="131"/>
        <end position="153"/>
    </location>
</feature>
<feature type="transmembrane region" description="Helical" evidence="1">
    <location>
        <begin position="90"/>
        <end position="110"/>
    </location>
</feature>
<proteinExistence type="predicted"/>
<gene>
    <name evidence="2" type="ORF">A3F83_01995</name>
</gene>
<accession>A0A1F5YZY1</accession>
<evidence type="ECO:0008006" key="4">
    <source>
        <dbReference type="Google" id="ProtNLM"/>
    </source>
</evidence>
<keyword evidence="1" id="KW-0472">Membrane</keyword>
<evidence type="ECO:0000313" key="3">
    <source>
        <dbReference type="Proteomes" id="UP000179129"/>
    </source>
</evidence>
<comment type="caution">
    <text evidence="2">The sequence shown here is derived from an EMBL/GenBank/DDBJ whole genome shotgun (WGS) entry which is preliminary data.</text>
</comment>
<reference evidence="2 3" key="1">
    <citation type="journal article" date="2016" name="Nat. Commun.">
        <title>Thousands of microbial genomes shed light on interconnected biogeochemical processes in an aquifer system.</title>
        <authorList>
            <person name="Anantharaman K."/>
            <person name="Brown C.T."/>
            <person name="Hug L.A."/>
            <person name="Sharon I."/>
            <person name="Castelle C.J."/>
            <person name="Probst A.J."/>
            <person name="Thomas B.C."/>
            <person name="Singh A."/>
            <person name="Wilkins M.J."/>
            <person name="Karaoz U."/>
            <person name="Brodie E.L."/>
            <person name="Williams K.H."/>
            <person name="Hubbard S.S."/>
            <person name="Banfield J.F."/>
        </authorList>
    </citation>
    <scope>NUCLEOTIDE SEQUENCE [LARGE SCALE GENOMIC DNA]</scope>
</reference>
<protein>
    <recommendedName>
        <fullName evidence="4">Glycosyltransferase RgtA/B/C/D-like domain-containing protein</fullName>
    </recommendedName>
</protein>
<evidence type="ECO:0000256" key="1">
    <source>
        <dbReference type="SAM" id="Phobius"/>
    </source>
</evidence>
<feature type="transmembrane region" description="Helical" evidence="1">
    <location>
        <begin position="165"/>
        <end position="192"/>
    </location>
</feature>
<dbReference type="AlphaFoldDB" id="A0A1F5YZY1"/>
<feature type="transmembrane region" description="Helical" evidence="1">
    <location>
        <begin position="204"/>
        <end position="227"/>
    </location>
</feature>
<dbReference type="EMBL" id="MFIX01000040">
    <property type="protein sequence ID" value="OGG05696.1"/>
    <property type="molecule type" value="Genomic_DNA"/>
</dbReference>
<evidence type="ECO:0000313" key="2">
    <source>
        <dbReference type="EMBL" id="OGG05696.1"/>
    </source>
</evidence>
<sequence>MEAESMREKNTWLSNTSIAAIIFLLTAVWALIALRYPGPASEEIALFQAARQEVSGAVSGTSASVSPLLVQIYKLLHYPGSLWAGQFESWRTGAALFFALTAALLFLWIADKIGHYCALAASALFVLTPRAFAAGIQATQFPALALLTYLAAIQLERFKSRAPNAAIFGITLGLGMAVSSYFLMAWLCLAVWTALSGRIKEKAVLLAAGAAGMLVLPVLLNPSWWAAPLTAYGGWLRGNVLNCGDYRVPVQYFGELFQRSVPWHYVIVMLVVGMPVALVVLAIGGKFVSLRPEFFRGPAGFALCTSTGYILVAMTGRFPAAEGLTFFLPLFAADAIMAGYALNWFLRRSENRGWRIFGLARAGLLLLLLAPPAVLQARLFPCLSSHYNAIIGFLGGAQRAGLEVCFDCSPATGEFMRSVEKTFGGQDALLSEGVPLEFFKGTGIVSGKLRPGAQVRLVLLNRPGTWSQRERKIFSSREPLLKVEREGVLLLGVFDSR</sequence>
<feature type="transmembrane region" description="Helical" evidence="1">
    <location>
        <begin position="326"/>
        <end position="346"/>
    </location>
</feature>
<dbReference type="Proteomes" id="UP000179129">
    <property type="component" value="Unassembled WGS sequence"/>
</dbReference>
<feature type="transmembrane region" description="Helical" evidence="1">
    <location>
        <begin position="295"/>
        <end position="314"/>
    </location>
</feature>
<keyword evidence="1" id="KW-0812">Transmembrane</keyword>
<feature type="transmembrane region" description="Helical" evidence="1">
    <location>
        <begin position="12"/>
        <end position="32"/>
    </location>
</feature>
<feature type="transmembrane region" description="Helical" evidence="1">
    <location>
        <begin position="263"/>
        <end position="283"/>
    </location>
</feature>
<organism evidence="2 3">
    <name type="scientific">Candidatus Glassbacteria bacterium RIFCSPLOWO2_12_FULL_58_11</name>
    <dbReference type="NCBI Taxonomy" id="1817867"/>
    <lineage>
        <taxon>Bacteria</taxon>
        <taxon>Candidatus Glassiibacteriota</taxon>
    </lineage>
</organism>